<evidence type="ECO:0000313" key="5">
    <source>
        <dbReference type="EMBL" id="KAB1643478.1"/>
    </source>
</evidence>
<dbReference type="OrthoDB" id="9786503at2"/>
<dbReference type="AlphaFoldDB" id="A0A7J5BDW4"/>
<dbReference type="PRINTS" id="PR00469">
    <property type="entry name" value="PNDRDTASEII"/>
</dbReference>
<evidence type="ECO:0000259" key="4">
    <source>
        <dbReference type="Pfam" id="PF07992"/>
    </source>
</evidence>
<dbReference type="Proteomes" id="UP000433493">
    <property type="component" value="Unassembled WGS sequence"/>
</dbReference>
<dbReference type="PANTHER" id="PTHR48105">
    <property type="entry name" value="THIOREDOXIN REDUCTASE 1-RELATED-RELATED"/>
    <property type="match status" value="1"/>
</dbReference>
<dbReference type="InterPro" id="IPR023753">
    <property type="entry name" value="FAD/NAD-binding_dom"/>
</dbReference>
<keyword evidence="5" id="KW-0489">Methyltransferase</keyword>
<dbReference type="Pfam" id="PF13489">
    <property type="entry name" value="Methyltransf_23"/>
    <property type="match status" value="1"/>
</dbReference>
<dbReference type="RefSeq" id="WP_158051893.1">
    <property type="nucleotide sequence ID" value="NZ_WBKB01000003.1"/>
</dbReference>
<protein>
    <submittedName>
        <fullName evidence="5">Methyltransferase domain-containing protein</fullName>
    </submittedName>
</protein>
<keyword evidence="1" id="KW-0285">Flavoprotein</keyword>
<evidence type="ECO:0000313" key="6">
    <source>
        <dbReference type="Proteomes" id="UP000433493"/>
    </source>
</evidence>
<gene>
    <name evidence="5" type="ORF">F8O05_06210</name>
</gene>
<organism evidence="5 6">
    <name type="scientific">Gulosibacter chungangensis</name>
    <dbReference type="NCBI Taxonomy" id="979746"/>
    <lineage>
        <taxon>Bacteria</taxon>
        <taxon>Bacillati</taxon>
        <taxon>Actinomycetota</taxon>
        <taxon>Actinomycetes</taxon>
        <taxon>Micrococcales</taxon>
        <taxon>Microbacteriaceae</taxon>
        <taxon>Gulosibacter</taxon>
    </lineage>
</organism>
<evidence type="ECO:0000256" key="2">
    <source>
        <dbReference type="ARBA" id="ARBA00023002"/>
    </source>
</evidence>
<dbReference type="InterPro" id="IPR036188">
    <property type="entry name" value="FAD/NAD-bd_sf"/>
</dbReference>
<dbReference type="CDD" id="cd02440">
    <property type="entry name" value="AdoMet_MTases"/>
    <property type="match status" value="1"/>
</dbReference>
<dbReference type="GO" id="GO:0004791">
    <property type="term" value="F:thioredoxin-disulfide reductase (NADPH) activity"/>
    <property type="evidence" value="ECO:0007669"/>
    <property type="project" value="UniProtKB-EC"/>
</dbReference>
<evidence type="ECO:0000256" key="1">
    <source>
        <dbReference type="ARBA" id="ARBA00022630"/>
    </source>
</evidence>
<dbReference type="SUPFAM" id="SSF53335">
    <property type="entry name" value="S-adenosyl-L-methionine-dependent methyltransferases"/>
    <property type="match status" value="1"/>
</dbReference>
<dbReference type="PRINTS" id="PR00368">
    <property type="entry name" value="FADPNR"/>
</dbReference>
<accession>A0A7J5BDW4</accession>
<dbReference type="GO" id="GO:0032259">
    <property type="term" value="P:methylation"/>
    <property type="evidence" value="ECO:0007669"/>
    <property type="project" value="UniProtKB-KW"/>
</dbReference>
<dbReference type="Gene3D" id="3.40.50.150">
    <property type="entry name" value="Vaccinia Virus protein VP39"/>
    <property type="match status" value="1"/>
</dbReference>
<comment type="caution">
    <text evidence="5">The sequence shown here is derived from an EMBL/GenBank/DDBJ whole genome shotgun (WGS) entry which is preliminary data.</text>
</comment>
<dbReference type="InterPro" id="IPR050097">
    <property type="entry name" value="Ferredoxin-NADP_redctase_2"/>
</dbReference>
<dbReference type="InterPro" id="IPR029063">
    <property type="entry name" value="SAM-dependent_MTases_sf"/>
</dbReference>
<dbReference type="Gene3D" id="3.50.50.60">
    <property type="entry name" value="FAD/NAD(P)-binding domain"/>
    <property type="match status" value="2"/>
</dbReference>
<keyword evidence="2" id="KW-0560">Oxidoreductase</keyword>
<sequence>MTTLQWDAIIIGGGFAGLSAAQTLGRSRRRTLVLDSGRPRNRFSEHAHNILGLDGTPPADLLASARQQAAEYGIEFVAAEVSEVTVLDQGIRILATDGRAFEARTLLVATGLTDVLPEIPGLAARWGKSVLHCPYCHGWEVADQRLGVLVLSEIGFHQAQLIRQWSEDLTVFLGEGMHIPADIRSRLEVRGVRIIPSPITELLGEGTQLNAVRTADGTQIPLDALFLLGKIQPNDGFLGALQLARTETPMGSFISIDETGRTSVERIWATGNAVNPGAAIPQAAGDAAFAAAQMNLWLVNDDTDRALADADASWPEIAPAEYWDDRYSQQAAMWSGRPNAALVSVVGDLTPGTALDLGCGEGADVLWLAQQGWDALGLDISTVAVERATAAADALVEISGRAQFRQADLSELVAFEGLATFEGSARFDLVTASFLHSTVELPRAEILRRASGLVDEGGHLLIITHAAPPPWFAGGEQRENYHSGEGHHHSFLTPQEEIEALALDCAAWRVVLAETRTRAAKDPDGNSAVLEDGVVLLQRKSQ</sequence>
<evidence type="ECO:0000256" key="3">
    <source>
        <dbReference type="ARBA" id="ARBA00048132"/>
    </source>
</evidence>
<comment type="catalytic activity">
    <reaction evidence="3">
        <text>[thioredoxin]-dithiol + NADP(+) = [thioredoxin]-disulfide + NADPH + H(+)</text>
        <dbReference type="Rhea" id="RHEA:20345"/>
        <dbReference type="Rhea" id="RHEA-COMP:10698"/>
        <dbReference type="Rhea" id="RHEA-COMP:10700"/>
        <dbReference type="ChEBI" id="CHEBI:15378"/>
        <dbReference type="ChEBI" id="CHEBI:29950"/>
        <dbReference type="ChEBI" id="CHEBI:50058"/>
        <dbReference type="ChEBI" id="CHEBI:57783"/>
        <dbReference type="ChEBI" id="CHEBI:58349"/>
        <dbReference type="EC" id="1.8.1.9"/>
    </reaction>
</comment>
<reference evidence="5 6" key="1">
    <citation type="submission" date="2019-09" db="EMBL/GenBank/DDBJ databases">
        <title>Phylogeny of genus Pseudoclavibacter and closely related genus.</title>
        <authorList>
            <person name="Li Y."/>
        </authorList>
    </citation>
    <scope>NUCLEOTIDE SEQUENCE [LARGE SCALE GENOMIC DNA]</scope>
    <source>
        <strain evidence="5 6">KCTC 13959</strain>
    </source>
</reference>
<keyword evidence="6" id="KW-1185">Reference proteome</keyword>
<dbReference type="EMBL" id="WBKB01000003">
    <property type="protein sequence ID" value="KAB1643478.1"/>
    <property type="molecule type" value="Genomic_DNA"/>
</dbReference>
<dbReference type="SUPFAM" id="SSF51905">
    <property type="entry name" value="FAD/NAD(P)-binding domain"/>
    <property type="match status" value="1"/>
</dbReference>
<dbReference type="GO" id="GO:0008168">
    <property type="term" value="F:methyltransferase activity"/>
    <property type="evidence" value="ECO:0007669"/>
    <property type="project" value="UniProtKB-KW"/>
</dbReference>
<keyword evidence="5" id="KW-0808">Transferase</keyword>
<name>A0A7J5BDW4_9MICO</name>
<dbReference type="Pfam" id="PF07992">
    <property type="entry name" value="Pyr_redox_2"/>
    <property type="match status" value="1"/>
</dbReference>
<feature type="domain" description="FAD/NAD(P)-binding" evidence="4">
    <location>
        <begin position="7"/>
        <end position="275"/>
    </location>
</feature>
<proteinExistence type="predicted"/>